<feature type="region of interest" description="Disordered" evidence="1">
    <location>
        <begin position="61"/>
        <end position="89"/>
    </location>
</feature>
<organism evidence="2 3">
    <name type="scientific">Nakamurella flava</name>
    <dbReference type="NCBI Taxonomy" id="2576308"/>
    <lineage>
        <taxon>Bacteria</taxon>
        <taxon>Bacillati</taxon>
        <taxon>Actinomycetota</taxon>
        <taxon>Actinomycetes</taxon>
        <taxon>Nakamurellales</taxon>
        <taxon>Nakamurellaceae</taxon>
        <taxon>Nakamurella</taxon>
    </lineage>
</organism>
<dbReference type="RefSeq" id="WP_137449163.1">
    <property type="nucleotide sequence ID" value="NZ_SZZH01000001.1"/>
</dbReference>
<protein>
    <submittedName>
        <fullName evidence="2">Uncharacterized protein</fullName>
    </submittedName>
</protein>
<reference evidence="2 3" key="1">
    <citation type="submission" date="2019-05" db="EMBL/GenBank/DDBJ databases">
        <title>Nakamurella sp. N5BH11, whole genome shotgun sequence.</title>
        <authorList>
            <person name="Tuo L."/>
        </authorList>
    </citation>
    <scope>NUCLEOTIDE SEQUENCE [LARGE SCALE GENOMIC DNA]</scope>
    <source>
        <strain evidence="2 3">N5BH11</strain>
    </source>
</reference>
<dbReference type="AlphaFoldDB" id="A0A4U6QNS9"/>
<evidence type="ECO:0000313" key="3">
    <source>
        <dbReference type="Proteomes" id="UP000306985"/>
    </source>
</evidence>
<evidence type="ECO:0000256" key="1">
    <source>
        <dbReference type="SAM" id="MobiDB-lite"/>
    </source>
</evidence>
<evidence type="ECO:0000313" key="2">
    <source>
        <dbReference type="EMBL" id="TKV61858.1"/>
    </source>
</evidence>
<proteinExistence type="predicted"/>
<name>A0A4U6QNS9_9ACTN</name>
<dbReference type="EMBL" id="SZZH01000001">
    <property type="protein sequence ID" value="TKV61858.1"/>
    <property type="molecule type" value="Genomic_DNA"/>
</dbReference>
<keyword evidence="3" id="KW-1185">Reference proteome</keyword>
<gene>
    <name evidence="2" type="ORF">FDO65_10045</name>
</gene>
<accession>A0A4U6QNS9</accession>
<comment type="caution">
    <text evidence="2">The sequence shown here is derived from an EMBL/GenBank/DDBJ whole genome shotgun (WGS) entry which is preliminary data.</text>
</comment>
<dbReference type="Proteomes" id="UP000306985">
    <property type="component" value="Unassembled WGS sequence"/>
</dbReference>
<sequence>MPDDMGASMDQYVRTISRRRTALIERACEQALAGGEHGVLVTTQRLRQIISQDRLAVVDETTAAPDPSVPYGRIIYREDPDDTPPGAVA</sequence>